<gene>
    <name evidence="1" type="ORF">SAMN05216480_101554</name>
</gene>
<dbReference type="Gene3D" id="2.130.10.10">
    <property type="entry name" value="YVTN repeat-like/Quinoprotein amine dehydrogenase"/>
    <property type="match status" value="1"/>
</dbReference>
<dbReference type="Proteomes" id="UP000199138">
    <property type="component" value="Unassembled WGS sequence"/>
</dbReference>
<dbReference type="STRING" id="1224947.SAMN05216480_101554"/>
<proteinExistence type="predicted"/>
<evidence type="ECO:0000313" key="1">
    <source>
        <dbReference type="EMBL" id="SFU30266.1"/>
    </source>
</evidence>
<accession>A0A1I7F267</accession>
<protein>
    <recommendedName>
        <fullName evidence="3">WD40-like Beta Propeller Repeat</fullName>
    </recommendedName>
</protein>
<dbReference type="OrthoDB" id="5174394at2"/>
<dbReference type="InterPro" id="IPR015943">
    <property type="entry name" value="WD40/YVTN_repeat-like_dom_sf"/>
</dbReference>
<evidence type="ECO:0000313" key="2">
    <source>
        <dbReference type="Proteomes" id="UP000199138"/>
    </source>
</evidence>
<sequence>MATYSKKERIIASVLSATPGLKLFIKDMYIRVNAVAFKKNYRVKLMESPIAVNIEDPLQSYHPDKDAFGGYYDIATLNSKGLLLTHVSANLSSVKLPSADKPVDIVVTDINTQKSEKVAETSAYNWQQGARLHWVTDDLFMFNSFDAKSKSYKTKVYSIAAKAVVNEFDYPVQASYKTDYFLSLSYRRLLNMRPDYGYRDLPLLSNEEMHDLENDGIWKTDYNTGQTTMLHTLKEVASIAPKDIFDKCTHKVNHLIISPDGKGFMFIHRYYLGKRRFDRLMYSDFKSLRVLIDEEYVSHCFWVDTNTIVGYLKAHGENGYYFLDLKTGKATLCKEMSSLNLGDGHPSVFNDWIVFDSYPDKSRMQRLLVFNYKTKQLYELAELYQSTKYKGETRVDLHPRFSSDGRFISFDGVHDNKRRQYITNIESLIAQEK</sequence>
<dbReference type="RefSeq" id="WP_093022707.1">
    <property type="nucleotide sequence ID" value="NZ_FPBK01000001.1"/>
</dbReference>
<dbReference type="EMBL" id="FPBK01000001">
    <property type="protein sequence ID" value="SFU30266.1"/>
    <property type="molecule type" value="Genomic_DNA"/>
</dbReference>
<reference evidence="1 2" key="1">
    <citation type="submission" date="2016-10" db="EMBL/GenBank/DDBJ databases">
        <authorList>
            <person name="de Groot N.N."/>
        </authorList>
    </citation>
    <scope>NUCLEOTIDE SEQUENCE [LARGE SCALE GENOMIC DNA]</scope>
    <source>
        <strain evidence="1 2">CGMCC 1.12333</strain>
    </source>
</reference>
<dbReference type="AlphaFoldDB" id="A0A1I7F267"/>
<name>A0A1I7F267_9FLAO</name>
<dbReference type="SUPFAM" id="SSF82171">
    <property type="entry name" value="DPP6 N-terminal domain-like"/>
    <property type="match status" value="1"/>
</dbReference>
<organism evidence="1 2">
    <name type="scientific">Pustulibacterium marinum</name>
    <dbReference type="NCBI Taxonomy" id="1224947"/>
    <lineage>
        <taxon>Bacteria</taxon>
        <taxon>Pseudomonadati</taxon>
        <taxon>Bacteroidota</taxon>
        <taxon>Flavobacteriia</taxon>
        <taxon>Flavobacteriales</taxon>
        <taxon>Flavobacteriaceae</taxon>
        <taxon>Pustulibacterium</taxon>
    </lineage>
</organism>
<evidence type="ECO:0008006" key="3">
    <source>
        <dbReference type="Google" id="ProtNLM"/>
    </source>
</evidence>
<keyword evidence="2" id="KW-1185">Reference proteome</keyword>